<organism evidence="6 7">
    <name type="scientific">Streptomyces gossypii</name>
    <dbReference type="NCBI Taxonomy" id="2883101"/>
    <lineage>
        <taxon>Bacteria</taxon>
        <taxon>Bacillati</taxon>
        <taxon>Actinomycetota</taxon>
        <taxon>Actinomycetes</taxon>
        <taxon>Kitasatosporales</taxon>
        <taxon>Streptomycetaceae</taxon>
        <taxon>Streptomyces</taxon>
    </lineage>
</organism>
<proteinExistence type="inferred from homology"/>
<feature type="domain" description="NAD-dependent epimerase/dehydratase" evidence="5">
    <location>
        <begin position="13"/>
        <end position="172"/>
    </location>
</feature>
<feature type="region of interest" description="Disordered" evidence="4">
    <location>
        <begin position="271"/>
        <end position="292"/>
    </location>
</feature>
<dbReference type="Pfam" id="PF01370">
    <property type="entry name" value="Epimerase"/>
    <property type="match status" value="1"/>
</dbReference>
<reference evidence="6 7" key="1">
    <citation type="submission" date="2021-10" db="EMBL/GenBank/DDBJ databases">
        <title>Streptomyces gossypii sp. nov., isolated from soil collected from cotton field.</title>
        <authorList>
            <person name="Ge X."/>
            <person name="Chen X."/>
            <person name="Liu W."/>
        </authorList>
    </citation>
    <scope>NUCLEOTIDE SEQUENCE [LARGE SCALE GENOMIC DNA]</scope>
    <source>
        <strain evidence="6 7">N2-109</strain>
    </source>
</reference>
<evidence type="ECO:0000256" key="2">
    <source>
        <dbReference type="ARBA" id="ARBA00023002"/>
    </source>
</evidence>
<sequence>MESGRSTSGLGTVVVTGAAGRIGRALRAGLREQASRLIVTDRERIAPQSPMEEVHRLDLRDADAVTAVLAGADSVVHLGGIPDEAPLPDLVSSNILGTHHVLEGARLQGVARVVLASTNRVTGFYPVSETLTPERPPRPDGLYGVSKVALEALGQLYADKFGLSVVALRIGSYEEEPSEPRHLTTWLSPRDCLGFVRAALTAPDVHFATAYAVSANTHRFWDPGAGEALGYTPVDDAEVFAERIAVHAAPDEATDAERELQGGVFTSPDFTLRHLRDGGGRDTPTLRRRPPG</sequence>
<dbReference type="InterPro" id="IPR036291">
    <property type="entry name" value="NAD(P)-bd_dom_sf"/>
</dbReference>
<dbReference type="Proteomes" id="UP001156389">
    <property type="component" value="Unassembled WGS sequence"/>
</dbReference>
<dbReference type="PANTHER" id="PTHR43103">
    <property type="entry name" value="NUCLEOSIDE-DIPHOSPHATE-SUGAR EPIMERASE"/>
    <property type="match status" value="1"/>
</dbReference>
<evidence type="ECO:0000259" key="5">
    <source>
        <dbReference type="Pfam" id="PF01370"/>
    </source>
</evidence>
<comment type="caution">
    <text evidence="6">The sequence shown here is derived from an EMBL/GenBank/DDBJ whole genome shotgun (WGS) entry which is preliminary data.</text>
</comment>
<evidence type="ECO:0000313" key="7">
    <source>
        <dbReference type="Proteomes" id="UP001156389"/>
    </source>
</evidence>
<name>A0ABT2JZE3_9ACTN</name>
<keyword evidence="3" id="KW-0520">NAD</keyword>
<protein>
    <submittedName>
        <fullName evidence="6">NAD(P)-dependent oxidoreductase</fullName>
    </submittedName>
</protein>
<evidence type="ECO:0000256" key="3">
    <source>
        <dbReference type="ARBA" id="ARBA00023027"/>
    </source>
</evidence>
<dbReference type="PANTHER" id="PTHR43103:SF5">
    <property type="entry name" value="4-EPIMERASE, PUTATIVE (AFU_ORTHOLOGUE AFUA_7G00360)-RELATED"/>
    <property type="match status" value="1"/>
</dbReference>
<dbReference type="SUPFAM" id="SSF51735">
    <property type="entry name" value="NAD(P)-binding Rossmann-fold domains"/>
    <property type="match status" value="1"/>
</dbReference>
<keyword evidence="2" id="KW-0560">Oxidoreductase</keyword>
<accession>A0ABT2JZE3</accession>
<dbReference type="Gene3D" id="3.40.50.720">
    <property type="entry name" value="NAD(P)-binding Rossmann-like Domain"/>
    <property type="match status" value="1"/>
</dbReference>
<dbReference type="InterPro" id="IPR001509">
    <property type="entry name" value="Epimerase_deHydtase"/>
</dbReference>
<comment type="similarity">
    <text evidence="1">Belongs to the NAD(P)-dependent epimerase/dehydratase family.</text>
</comment>
<keyword evidence="7" id="KW-1185">Reference proteome</keyword>
<dbReference type="EMBL" id="JAJAGO010000012">
    <property type="protein sequence ID" value="MCT2593066.1"/>
    <property type="molecule type" value="Genomic_DNA"/>
</dbReference>
<evidence type="ECO:0000313" key="6">
    <source>
        <dbReference type="EMBL" id="MCT2593066.1"/>
    </source>
</evidence>
<evidence type="ECO:0000256" key="1">
    <source>
        <dbReference type="ARBA" id="ARBA00007637"/>
    </source>
</evidence>
<evidence type="ECO:0000256" key="4">
    <source>
        <dbReference type="SAM" id="MobiDB-lite"/>
    </source>
</evidence>
<gene>
    <name evidence="6" type="ORF">LHJ74_24675</name>
</gene>
<dbReference type="RefSeq" id="WP_260220413.1">
    <property type="nucleotide sequence ID" value="NZ_JAJAGO010000012.1"/>
</dbReference>
<feature type="compositionally biased region" description="Basic and acidic residues" evidence="4">
    <location>
        <begin position="271"/>
        <end position="280"/>
    </location>
</feature>